<comment type="similarity">
    <text evidence="2">Belongs to the bacterial solute-binding protein 1 family.</text>
</comment>
<evidence type="ECO:0000256" key="2">
    <source>
        <dbReference type="ARBA" id="ARBA00008520"/>
    </source>
</evidence>
<dbReference type="GO" id="GO:0030976">
    <property type="term" value="F:thiamine pyrophosphate binding"/>
    <property type="evidence" value="ECO:0007669"/>
    <property type="project" value="TreeGrafter"/>
</dbReference>
<dbReference type="Gene3D" id="3.40.190.10">
    <property type="entry name" value="Periplasmic binding protein-like II"/>
    <property type="match status" value="2"/>
</dbReference>
<dbReference type="NCBIfam" id="TIGR01254">
    <property type="entry name" value="sfuA"/>
    <property type="match status" value="1"/>
</dbReference>
<evidence type="ECO:0000313" key="8">
    <source>
        <dbReference type="Proteomes" id="UP000477911"/>
    </source>
</evidence>
<dbReference type="CDD" id="cd13545">
    <property type="entry name" value="PBP2_TbpA"/>
    <property type="match status" value="1"/>
</dbReference>
<feature type="chain" id="PRO_5026656999" evidence="6">
    <location>
        <begin position="19"/>
        <end position="325"/>
    </location>
</feature>
<evidence type="ECO:0000256" key="5">
    <source>
        <dbReference type="ARBA" id="ARBA00022764"/>
    </source>
</evidence>
<dbReference type="GO" id="GO:0030975">
    <property type="term" value="F:thiamine binding"/>
    <property type="evidence" value="ECO:0007669"/>
    <property type="project" value="InterPro"/>
</dbReference>
<dbReference type="InterPro" id="IPR005948">
    <property type="entry name" value="ThiB-like"/>
</dbReference>
<comment type="subcellular location">
    <subcellularLocation>
        <location evidence="1">Periplasm</location>
    </subcellularLocation>
</comment>
<keyword evidence="4 6" id="KW-0732">Signal</keyword>
<dbReference type="Proteomes" id="UP000477911">
    <property type="component" value="Unassembled WGS sequence"/>
</dbReference>
<dbReference type="Pfam" id="PF13531">
    <property type="entry name" value="SBP_bac_11"/>
    <property type="match status" value="1"/>
</dbReference>
<dbReference type="GO" id="GO:0015888">
    <property type="term" value="P:thiamine transport"/>
    <property type="evidence" value="ECO:0007669"/>
    <property type="project" value="InterPro"/>
</dbReference>
<reference evidence="7 8" key="1">
    <citation type="submission" date="2019-12" db="EMBL/GenBank/DDBJ databases">
        <authorList>
            <person name="Li M."/>
        </authorList>
    </citation>
    <scope>NUCLEOTIDE SEQUENCE [LARGE SCALE GENOMIC DNA]</scope>
    <source>
        <strain evidence="7 8">GBMRC 2024</strain>
    </source>
</reference>
<protein>
    <submittedName>
        <fullName evidence="7">Thiamine ABC transporter substrate binding subunit</fullName>
    </submittedName>
</protein>
<evidence type="ECO:0000256" key="1">
    <source>
        <dbReference type="ARBA" id="ARBA00004418"/>
    </source>
</evidence>
<evidence type="ECO:0000313" key="7">
    <source>
        <dbReference type="EMBL" id="MXN16637.1"/>
    </source>
</evidence>
<keyword evidence="3" id="KW-0813">Transport</keyword>
<evidence type="ECO:0000256" key="6">
    <source>
        <dbReference type="SAM" id="SignalP"/>
    </source>
</evidence>
<dbReference type="AlphaFoldDB" id="A0A6L7FZV5"/>
<dbReference type="NCBIfam" id="TIGR01276">
    <property type="entry name" value="thiB"/>
    <property type="match status" value="1"/>
</dbReference>
<accession>A0A6L7FZV5</accession>
<keyword evidence="8" id="KW-1185">Reference proteome</keyword>
<comment type="caution">
    <text evidence="7">The sequence shown here is derived from an EMBL/GenBank/DDBJ whole genome shotgun (WGS) entry which is preliminary data.</text>
</comment>
<evidence type="ECO:0000256" key="3">
    <source>
        <dbReference type="ARBA" id="ARBA00022448"/>
    </source>
</evidence>
<feature type="signal peptide" evidence="6">
    <location>
        <begin position="1"/>
        <end position="18"/>
    </location>
</feature>
<dbReference type="EMBL" id="WUMU01000001">
    <property type="protein sequence ID" value="MXN16637.1"/>
    <property type="molecule type" value="Genomic_DNA"/>
</dbReference>
<organism evidence="7 8">
    <name type="scientific">Pseudooceanicola albus</name>
    <dbReference type="NCBI Taxonomy" id="2692189"/>
    <lineage>
        <taxon>Bacteria</taxon>
        <taxon>Pseudomonadati</taxon>
        <taxon>Pseudomonadota</taxon>
        <taxon>Alphaproteobacteria</taxon>
        <taxon>Rhodobacterales</taxon>
        <taxon>Paracoccaceae</taxon>
        <taxon>Pseudooceanicola</taxon>
    </lineage>
</organism>
<dbReference type="PANTHER" id="PTHR30006:SF3">
    <property type="entry name" value="THIAMINE-BINDING PERIPLASMIC PROTEIN"/>
    <property type="match status" value="1"/>
</dbReference>
<gene>
    <name evidence="7" type="ORF">GR170_02220</name>
</gene>
<dbReference type="InterPro" id="IPR005967">
    <property type="entry name" value="ThiB"/>
</dbReference>
<dbReference type="PANTHER" id="PTHR30006">
    <property type="entry name" value="THIAMINE-BINDING PERIPLASMIC PROTEIN-RELATED"/>
    <property type="match status" value="1"/>
</dbReference>
<dbReference type="GO" id="GO:0030288">
    <property type="term" value="C:outer membrane-bounded periplasmic space"/>
    <property type="evidence" value="ECO:0007669"/>
    <property type="project" value="InterPro"/>
</dbReference>
<proteinExistence type="inferred from homology"/>
<evidence type="ECO:0000256" key="4">
    <source>
        <dbReference type="ARBA" id="ARBA00022729"/>
    </source>
</evidence>
<name>A0A6L7FZV5_9RHOB</name>
<dbReference type="RefSeq" id="WP_160891158.1">
    <property type="nucleotide sequence ID" value="NZ_WUMU01000001.1"/>
</dbReference>
<keyword evidence="5" id="KW-0574">Periplasm</keyword>
<dbReference type="SUPFAM" id="SSF53850">
    <property type="entry name" value="Periplasmic binding protein-like II"/>
    <property type="match status" value="1"/>
</dbReference>
<sequence length="325" mass="34884">MKHLVLATGCLLASQAAAQTPVLNVYTYDSFDSDWGPGPQIEQAFEAQCACDLVFTPAGDGAALLSKLRLEGARSKADVVLGLDTALMAQARATGLFAPAQVSADYALPLAWTDDTFVPFDWGYFAFVGNADGPKPHSFRELAASDAKIVIEDPRSSTPGLGLLLWVQKAYGDEAPEIWKALSDNIVTVTPGWSEAYGMFLEGEADLVLSYTTSPAYHVIAEDDDSKVALPFEEGNYMQVEVAAMTAHAPQPDLARQFLAFLVSDKAQSILPETNWMYPAVKPATPLPAAFDQIVPADKALLMSPEEAEAARAPALDAWRSALAR</sequence>